<dbReference type="Gene3D" id="3.60.20.10">
    <property type="entry name" value="Glutamine Phosphoribosylpyrophosphate, subunit 1, domain 1"/>
    <property type="match status" value="1"/>
</dbReference>
<accession>A0ABT9GMD1</accession>
<gene>
    <name evidence="4" type="ORF">Q3O59_03650</name>
</gene>
<dbReference type="EMBL" id="JAUZVY010000001">
    <property type="protein sequence ID" value="MDP4528124.1"/>
    <property type="molecule type" value="Genomic_DNA"/>
</dbReference>
<comment type="caution">
    <text evidence="4">The sequence shown here is derived from an EMBL/GenBank/DDBJ whole genome shotgun (WGS) entry which is preliminary data.</text>
</comment>
<evidence type="ECO:0000313" key="5">
    <source>
        <dbReference type="Proteomes" id="UP001236258"/>
    </source>
</evidence>
<dbReference type="InterPro" id="IPR014729">
    <property type="entry name" value="Rossmann-like_a/b/a_fold"/>
</dbReference>
<dbReference type="Gene3D" id="3.40.50.620">
    <property type="entry name" value="HUPs"/>
    <property type="match status" value="1"/>
</dbReference>
<reference evidence="4 5" key="1">
    <citation type="submission" date="2023-08" db="EMBL/GenBank/DDBJ databases">
        <authorList>
            <person name="Joshi A."/>
            <person name="Thite S."/>
        </authorList>
    </citation>
    <scope>NUCLEOTIDE SEQUENCE [LARGE SCALE GENOMIC DNA]</scope>
    <source>
        <strain evidence="4 5">1E1</strain>
    </source>
</reference>
<evidence type="ECO:0000256" key="3">
    <source>
        <dbReference type="ARBA" id="ARBA00048741"/>
    </source>
</evidence>
<proteinExistence type="predicted"/>
<evidence type="ECO:0000256" key="2">
    <source>
        <dbReference type="ARBA" id="ARBA00012737"/>
    </source>
</evidence>
<dbReference type="RefSeq" id="WP_305944276.1">
    <property type="nucleotide sequence ID" value="NZ_JAUZVY010000001.1"/>
</dbReference>
<dbReference type="EC" id="6.3.5.4" evidence="2"/>
<dbReference type="InterPro" id="IPR029055">
    <property type="entry name" value="Ntn_hydrolases_N"/>
</dbReference>
<comment type="pathway">
    <text evidence="1">Amino-acid biosynthesis; L-asparagine biosynthesis; L-asparagine from L-aspartate (L-Gln route): step 1/1.</text>
</comment>
<dbReference type="PANTHER" id="PTHR43284">
    <property type="entry name" value="ASPARAGINE SYNTHETASE (GLUTAMINE-HYDROLYZING)"/>
    <property type="match status" value="1"/>
</dbReference>
<protein>
    <recommendedName>
        <fullName evidence="2">asparagine synthase (glutamine-hydrolyzing)</fullName>
        <ecNumber evidence="2">6.3.5.4</ecNumber>
    </recommendedName>
</protein>
<name>A0ABT9GMD1_9GAMM</name>
<dbReference type="PANTHER" id="PTHR43284:SF1">
    <property type="entry name" value="ASPARAGINE SYNTHETASE"/>
    <property type="match status" value="1"/>
</dbReference>
<dbReference type="Proteomes" id="UP001236258">
    <property type="component" value="Unassembled WGS sequence"/>
</dbReference>
<dbReference type="SUPFAM" id="SSF56235">
    <property type="entry name" value="N-terminal nucleophile aminohydrolases (Ntn hydrolases)"/>
    <property type="match status" value="1"/>
</dbReference>
<keyword evidence="5" id="KW-1185">Reference proteome</keyword>
<organism evidence="4 5">
    <name type="scientific">Alkalimonas delamerensis</name>
    <dbReference type="NCBI Taxonomy" id="265981"/>
    <lineage>
        <taxon>Bacteria</taxon>
        <taxon>Pseudomonadati</taxon>
        <taxon>Pseudomonadota</taxon>
        <taxon>Gammaproteobacteria</taxon>
        <taxon>Alkalimonas</taxon>
    </lineage>
</organism>
<comment type="catalytic activity">
    <reaction evidence="3">
        <text>L-aspartate + L-glutamine + ATP + H2O = L-asparagine + L-glutamate + AMP + diphosphate + H(+)</text>
        <dbReference type="Rhea" id="RHEA:12228"/>
        <dbReference type="ChEBI" id="CHEBI:15377"/>
        <dbReference type="ChEBI" id="CHEBI:15378"/>
        <dbReference type="ChEBI" id="CHEBI:29985"/>
        <dbReference type="ChEBI" id="CHEBI:29991"/>
        <dbReference type="ChEBI" id="CHEBI:30616"/>
        <dbReference type="ChEBI" id="CHEBI:33019"/>
        <dbReference type="ChEBI" id="CHEBI:58048"/>
        <dbReference type="ChEBI" id="CHEBI:58359"/>
        <dbReference type="ChEBI" id="CHEBI:456215"/>
        <dbReference type="EC" id="6.3.5.4"/>
    </reaction>
</comment>
<evidence type="ECO:0000313" key="4">
    <source>
        <dbReference type="EMBL" id="MDP4528124.1"/>
    </source>
</evidence>
<dbReference type="SUPFAM" id="SSF52402">
    <property type="entry name" value="Adenine nucleotide alpha hydrolases-like"/>
    <property type="match status" value="1"/>
</dbReference>
<evidence type="ECO:0000256" key="1">
    <source>
        <dbReference type="ARBA" id="ARBA00005187"/>
    </source>
</evidence>
<sequence>MQQSLIRVGQKTSNTTSDYFEQQFASQQQVQRFSFSLASNGNVQRDGDNLLLVLGTPLPAIDPMPANWQQAMQELPQREGVFVALFWDDKARKLVLCTDILGLQPLYWKQSSTEVVFSDCTRAFVGDHSPVGWGAFLALGYTFGSDTLTSDVARVPPATLMLVEPDPIRVEQQTYWTFDYRRSSGSITEVLETLHQSVDLALQPCQQQQHSILLSGGYDSRLIAFLLSKRSLDLNAIIVSHADENLDLDGRSAMAVARHLKIPYQLASPEKDFFSTPAYLDYLEASEGLVPSLYLFISQVAHFVEADVLWEGLLPGKTLKASEDDFDEFQATKIKWHHHRIWRDAELVFGKSHATEMWQAFESKWQQQKASFSNDSDGTALFNYAHRTRNRYGLNPFKVFQQKSRVCMPGMTRDYLLATMAIDPARKQGNQFYQQLYRKIDPAALHFPVVHGSKPDLLQSRRLSDHLFMGRMSAHHFLQQRPRLMKLLRLNPSNRKPLPSNYLSNPLLWQQQDSVVEPGFLAKLQQGEPVPAQALQLLFYWRVWQWLRQKPLAGYFAHTADRAGFASRNGTQG</sequence>
<dbReference type="InterPro" id="IPR051786">
    <property type="entry name" value="ASN_synthetase/amidase"/>
</dbReference>